<accession>A0A8X6LLP9</accession>
<feature type="chain" id="PRO_5036455562" evidence="1">
    <location>
        <begin position="17"/>
        <end position="213"/>
    </location>
</feature>
<reference evidence="2" key="1">
    <citation type="submission" date="2020-07" db="EMBL/GenBank/DDBJ databases">
        <title>Multicomponent nature underlies the extraordinary mechanical properties of spider dragline silk.</title>
        <authorList>
            <person name="Kono N."/>
            <person name="Nakamura H."/>
            <person name="Mori M."/>
            <person name="Yoshida Y."/>
            <person name="Ohtoshi R."/>
            <person name="Malay A.D."/>
            <person name="Moran D.A.P."/>
            <person name="Tomita M."/>
            <person name="Numata K."/>
            <person name="Arakawa K."/>
        </authorList>
    </citation>
    <scope>NUCLEOTIDE SEQUENCE</scope>
</reference>
<sequence length="213" mass="24317">MLRIGIILIFVALVHGQSGVFLKSLRFFPVIQDFPDDTIIVPGSLTVPPSVAIFMSTFQKEIHSSEILSELWDITRITVPELRRKMQPYILSVHKKYEVANSLQSTKSSLEPISKYRKPLTQSIIVRIYCNTASKFAYYEGVLDEENAVSLALAFADILRGLGIRLKRSGDPDWKINALARGFIDFMNCFHLFSRESIPRLVAVYINEWKYIS</sequence>
<feature type="signal peptide" evidence="1">
    <location>
        <begin position="1"/>
        <end position="16"/>
    </location>
</feature>
<dbReference type="Proteomes" id="UP000887116">
    <property type="component" value="Unassembled WGS sequence"/>
</dbReference>
<keyword evidence="3" id="KW-1185">Reference proteome</keyword>
<dbReference type="OrthoDB" id="10632072at2759"/>
<evidence type="ECO:0000313" key="2">
    <source>
        <dbReference type="EMBL" id="GFR12039.1"/>
    </source>
</evidence>
<evidence type="ECO:0000256" key="1">
    <source>
        <dbReference type="SAM" id="SignalP"/>
    </source>
</evidence>
<comment type="caution">
    <text evidence="2">The sequence shown here is derived from an EMBL/GenBank/DDBJ whole genome shotgun (WGS) entry which is preliminary data.</text>
</comment>
<keyword evidence="1" id="KW-0732">Signal</keyword>
<evidence type="ECO:0000313" key="3">
    <source>
        <dbReference type="Proteomes" id="UP000887116"/>
    </source>
</evidence>
<dbReference type="AlphaFoldDB" id="A0A8X6LLP9"/>
<dbReference type="EMBL" id="BMAO01036616">
    <property type="protein sequence ID" value="GFR12039.1"/>
    <property type="molecule type" value="Genomic_DNA"/>
</dbReference>
<gene>
    <name evidence="2" type="ORF">TNCT_555281</name>
</gene>
<protein>
    <submittedName>
        <fullName evidence="2">Uncharacterized protein</fullName>
    </submittedName>
</protein>
<organism evidence="2 3">
    <name type="scientific">Trichonephila clavata</name>
    <name type="common">Joro spider</name>
    <name type="synonym">Nephila clavata</name>
    <dbReference type="NCBI Taxonomy" id="2740835"/>
    <lineage>
        <taxon>Eukaryota</taxon>
        <taxon>Metazoa</taxon>
        <taxon>Ecdysozoa</taxon>
        <taxon>Arthropoda</taxon>
        <taxon>Chelicerata</taxon>
        <taxon>Arachnida</taxon>
        <taxon>Araneae</taxon>
        <taxon>Araneomorphae</taxon>
        <taxon>Entelegynae</taxon>
        <taxon>Araneoidea</taxon>
        <taxon>Nephilidae</taxon>
        <taxon>Trichonephila</taxon>
    </lineage>
</organism>
<proteinExistence type="predicted"/>
<name>A0A8X6LLP9_TRICU</name>